<dbReference type="PROSITE" id="PS51782">
    <property type="entry name" value="LYSM"/>
    <property type="match status" value="1"/>
</dbReference>
<feature type="domain" description="LysM" evidence="3">
    <location>
        <begin position="217"/>
        <end position="261"/>
    </location>
</feature>
<dbReference type="Pfam" id="PF01476">
    <property type="entry name" value="LysM"/>
    <property type="match status" value="1"/>
</dbReference>
<dbReference type="PANTHER" id="PTHR37423:SF2">
    <property type="entry name" value="MEMBRANE-BOUND LYTIC MUREIN TRANSGLYCOSYLASE C"/>
    <property type="match status" value="1"/>
</dbReference>
<dbReference type="SMART" id="SM00257">
    <property type="entry name" value="LysM"/>
    <property type="match status" value="1"/>
</dbReference>
<evidence type="ECO:0000313" key="5">
    <source>
        <dbReference type="Proteomes" id="UP000672039"/>
    </source>
</evidence>
<reference evidence="4 5" key="1">
    <citation type="submission" date="2021-04" db="EMBL/GenBank/DDBJ databases">
        <title>Genomics, taxonomy and metabolism of representatives of sulfur bacteria of the genus Thiothrix: Thiothrix fructosivorans QT, Thiothrix unzii A1T and three new species, Thiothrix subterranea sp. nov., Thiothrix litoralis sp. nov. and 'Candidatus Thiothrix anitrata' sp. nov.</title>
        <authorList>
            <person name="Ravin N.V."/>
            <person name="Smolyakov D."/>
            <person name="Rudenko T.S."/>
            <person name="Mardanov A.V."/>
            <person name="Beletsky A.V."/>
            <person name="Markov N.D."/>
            <person name="Fomenkov A.I."/>
            <person name="Roberts R.J."/>
            <person name="Karnachuk O.V."/>
            <person name="Novikov A."/>
            <person name="Grabovich M.Y."/>
        </authorList>
    </citation>
    <scope>NUCLEOTIDE SEQUENCE [LARGE SCALE GENOMIC DNA]</scope>
    <source>
        <strain evidence="4 5">AS</strain>
    </source>
</reference>
<dbReference type="Gene3D" id="3.10.350.10">
    <property type="entry name" value="LysM domain"/>
    <property type="match status" value="1"/>
</dbReference>
<proteinExistence type="inferred from homology"/>
<feature type="signal peptide" evidence="2">
    <location>
        <begin position="1"/>
        <end position="30"/>
    </location>
</feature>
<dbReference type="Gene3D" id="1.10.530.10">
    <property type="match status" value="1"/>
</dbReference>
<dbReference type="PANTHER" id="PTHR37423">
    <property type="entry name" value="SOLUBLE LYTIC MUREIN TRANSGLYCOSYLASE-RELATED"/>
    <property type="match status" value="1"/>
</dbReference>
<gene>
    <name evidence="4" type="ORF">J9253_15315</name>
</gene>
<evidence type="ECO:0000313" key="4">
    <source>
        <dbReference type="EMBL" id="QTR45362.1"/>
    </source>
</evidence>
<evidence type="ECO:0000256" key="2">
    <source>
        <dbReference type="SAM" id="SignalP"/>
    </source>
</evidence>
<dbReference type="Pfam" id="PF01464">
    <property type="entry name" value="SLT"/>
    <property type="match status" value="1"/>
</dbReference>
<evidence type="ECO:0000256" key="1">
    <source>
        <dbReference type="ARBA" id="ARBA00007734"/>
    </source>
</evidence>
<dbReference type="EMBL" id="CP072801">
    <property type="protein sequence ID" value="QTR45362.1"/>
    <property type="molecule type" value="Genomic_DNA"/>
</dbReference>
<evidence type="ECO:0000259" key="3">
    <source>
        <dbReference type="PROSITE" id="PS51782"/>
    </source>
</evidence>
<feature type="chain" id="PRO_5045737573" evidence="2">
    <location>
        <begin position="31"/>
        <end position="262"/>
    </location>
</feature>
<keyword evidence="2" id="KW-0732">Signal</keyword>
<dbReference type="InterPro" id="IPR036779">
    <property type="entry name" value="LysM_dom_sf"/>
</dbReference>
<comment type="similarity">
    <text evidence="1">Belongs to the transglycosylase Slt family.</text>
</comment>
<dbReference type="CDD" id="cd16896">
    <property type="entry name" value="LT_Slt70-like"/>
    <property type="match status" value="1"/>
</dbReference>
<name>A0ABX7WQV4_9GAMM</name>
<accession>A0ABX7WQV4</accession>
<dbReference type="Proteomes" id="UP000672039">
    <property type="component" value="Chromosome"/>
</dbReference>
<dbReference type="RefSeq" id="WP_210221776.1">
    <property type="nucleotide sequence ID" value="NZ_CP072801.1"/>
</dbReference>
<sequence length="262" mass="27968">MNKSVFSAVSITLTAALITSVNLTPNTAHAAGCQTLSSSNLQERASTYQPTIQTAASQHGVSPSLIKAVITVESCFRSKARGSLGEKGLMQLMPATARRFNISNGYSAQQNIHGGARYLSYLLQRYDGSVRHTVAAYNAGEGRIKLNRRIPNQTYVSKVLQAYGKFSGKGEATASNQPVMQKASWKKAVTPAATKLASASLSSSLPWADLPTKKASGTYTVKAGDTVYAAMRNTGVHVKQIIRANDLSAPYTIKAGQVLRLN</sequence>
<dbReference type="InterPro" id="IPR018392">
    <property type="entry name" value="LysM"/>
</dbReference>
<dbReference type="SUPFAM" id="SSF53955">
    <property type="entry name" value="Lysozyme-like"/>
    <property type="match status" value="1"/>
</dbReference>
<keyword evidence="5" id="KW-1185">Reference proteome</keyword>
<organism evidence="4 5">
    <name type="scientific">Thiothrix litoralis</name>
    <dbReference type="NCBI Taxonomy" id="2891210"/>
    <lineage>
        <taxon>Bacteria</taxon>
        <taxon>Pseudomonadati</taxon>
        <taxon>Pseudomonadota</taxon>
        <taxon>Gammaproteobacteria</taxon>
        <taxon>Thiotrichales</taxon>
        <taxon>Thiotrichaceae</taxon>
        <taxon>Thiothrix</taxon>
    </lineage>
</organism>
<protein>
    <submittedName>
        <fullName evidence="4">Transglycosylase SLT domain-containing protein</fullName>
    </submittedName>
</protein>
<dbReference type="CDD" id="cd00118">
    <property type="entry name" value="LysM"/>
    <property type="match status" value="1"/>
</dbReference>
<dbReference type="SUPFAM" id="SSF54106">
    <property type="entry name" value="LysM domain"/>
    <property type="match status" value="1"/>
</dbReference>
<dbReference type="InterPro" id="IPR008258">
    <property type="entry name" value="Transglycosylase_SLT_dom_1"/>
</dbReference>
<dbReference type="InterPro" id="IPR023346">
    <property type="entry name" value="Lysozyme-like_dom_sf"/>
</dbReference>